<keyword evidence="2" id="KW-1185">Reference proteome</keyword>
<evidence type="ECO:0000313" key="2">
    <source>
        <dbReference type="Proteomes" id="UP001589858"/>
    </source>
</evidence>
<accession>A0ABV6S7X6</accession>
<dbReference type="EMBL" id="JBHLTM010000030">
    <property type="protein sequence ID" value="MFC0684837.1"/>
    <property type="molecule type" value="Genomic_DNA"/>
</dbReference>
<name>A0ABV6S7X6_9SPHN</name>
<protein>
    <submittedName>
        <fullName evidence="1">Uncharacterized protein</fullName>
    </submittedName>
</protein>
<reference evidence="1 2" key="1">
    <citation type="submission" date="2024-09" db="EMBL/GenBank/DDBJ databases">
        <authorList>
            <person name="Sun Q."/>
            <person name="Mori K."/>
        </authorList>
    </citation>
    <scope>NUCLEOTIDE SEQUENCE [LARGE SCALE GENOMIC DNA]</scope>
    <source>
        <strain evidence="1 2">CICC 11035S</strain>
    </source>
</reference>
<organism evidence="1 2">
    <name type="scientific">Novosphingobium clariflavum</name>
    <dbReference type="NCBI Taxonomy" id="2029884"/>
    <lineage>
        <taxon>Bacteria</taxon>
        <taxon>Pseudomonadati</taxon>
        <taxon>Pseudomonadota</taxon>
        <taxon>Alphaproteobacteria</taxon>
        <taxon>Sphingomonadales</taxon>
        <taxon>Sphingomonadaceae</taxon>
        <taxon>Novosphingobium</taxon>
    </lineage>
</organism>
<comment type="caution">
    <text evidence="1">The sequence shown here is derived from an EMBL/GenBank/DDBJ whole genome shotgun (WGS) entry which is preliminary data.</text>
</comment>
<dbReference type="Proteomes" id="UP001589858">
    <property type="component" value="Unassembled WGS sequence"/>
</dbReference>
<sequence>MEESALPGITRIKELLAQSERPVGGFGFHLVLQDKTGRGLDVPETLDTLRRWRDAGGTHASVGTMYRGYTTADAHVDFLTDVKQRLDV</sequence>
<gene>
    <name evidence="1" type="ORF">ACFFF8_09545</name>
</gene>
<proteinExistence type="predicted"/>
<dbReference type="RefSeq" id="WP_163000182.1">
    <property type="nucleotide sequence ID" value="NZ_JBHLTM010000030.1"/>
</dbReference>
<evidence type="ECO:0000313" key="1">
    <source>
        <dbReference type="EMBL" id="MFC0684837.1"/>
    </source>
</evidence>